<feature type="region of interest" description="Disordered" evidence="3">
    <location>
        <begin position="270"/>
        <end position="310"/>
    </location>
</feature>
<feature type="domain" description="HMG box" evidence="4">
    <location>
        <begin position="564"/>
        <end position="632"/>
    </location>
</feature>
<feature type="compositionally biased region" description="Polar residues" evidence="3">
    <location>
        <begin position="150"/>
        <end position="187"/>
    </location>
</feature>
<dbReference type="InterPro" id="IPR009071">
    <property type="entry name" value="HMG_box_dom"/>
</dbReference>
<feature type="region of interest" description="Disordered" evidence="3">
    <location>
        <begin position="473"/>
        <end position="567"/>
    </location>
</feature>
<dbReference type="InterPro" id="IPR050342">
    <property type="entry name" value="HMGB"/>
</dbReference>
<feature type="compositionally biased region" description="Polar residues" evidence="3">
    <location>
        <begin position="1"/>
        <end position="18"/>
    </location>
</feature>
<feature type="region of interest" description="Disordered" evidence="3">
    <location>
        <begin position="832"/>
        <end position="893"/>
    </location>
</feature>
<dbReference type="SMART" id="SM00398">
    <property type="entry name" value="HMG"/>
    <property type="match status" value="3"/>
</dbReference>
<comment type="caution">
    <text evidence="5">The sequence shown here is derived from an EMBL/GenBank/DDBJ whole genome shotgun (WGS) entry which is preliminary data.</text>
</comment>
<feature type="DNA-binding region" description="HMG box" evidence="2">
    <location>
        <begin position="751"/>
        <end position="819"/>
    </location>
</feature>
<feature type="DNA-binding region" description="HMG box" evidence="2">
    <location>
        <begin position="889"/>
        <end position="957"/>
    </location>
</feature>
<feature type="compositionally biased region" description="Low complexity" evidence="3">
    <location>
        <begin position="480"/>
        <end position="490"/>
    </location>
</feature>
<dbReference type="AlphaFoldDB" id="A0A9N9G7W4"/>
<organism evidence="5 6">
    <name type="scientific">Dentiscutata erythropus</name>
    <dbReference type="NCBI Taxonomy" id="1348616"/>
    <lineage>
        <taxon>Eukaryota</taxon>
        <taxon>Fungi</taxon>
        <taxon>Fungi incertae sedis</taxon>
        <taxon>Mucoromycota</taxon>
        <taxon>Glomeromycotina</taxon>
        <taxon>Glomeromycetes</taxon>
        <taxon>Diversisporales</taxon>
        <taxon>Gigasporaceae</taxon>
        <taxon>Dentiscutata</taxon>
    </lineage>
</organism>
<dbReference type="CDD" id="cd00084">
    <property type="entry name" value="HMG-box_SF"/>
    <property type="match status" value="1"/>
</dbReference>
<feature type="compositionally biased region" description="Polar residues" evidence="3">
    <location>
        <begin position="491"/>
        <end position="501"/>
    </location>
</feature>
<feature type="compositionally biased region" description="Low complexity" evidence="3">
    <location>
        <begin position="330"/>
        <end position="365"/>
    </location>
</feature>
<dbReference type="SUPFAM" id="SSF47095">
    <property type="entry name" value="HMG-box"/>
    <property type="match status" value="3"/>
</dbReference>
<feature type="compositionally biased region" description="Polar residues" evidence="3">
    <location>
        <begin position="550"/>
        <end position="559"/>
    </location>
</feature>
<feature type="compositionally biased region" description="Polar residues" evidence="3">
    <location>
        <begin position="284"/>
        <end position="310"/>
    </location>
</feature>
<feature type="compositionally biased region" description="Polar residues" evidence="3">
    <location>
        <begin position="94"/>
        <end position="117"/>
    </location>
</feature>
<feature type="compositionally biased region" description="Polar residues" evidence="3">
    <location>
        <begin position="366"/>
        <end position="382"/>
    </location>
</feature>
<feature type="compositionally biased region" description="Polar residues" evidence="3">
    <location>
        <begin position="734"/>
        <end position="743"/>
    </location>
</feature>
<feature type="compositionally biased region" description="Low complexity" evidence="3">
    <location>
        <begin position="271"/>
        <end position="283"/>
    </location>
</feature>
<feature type="region of interest" description="Disordered" evidence="3">
    <location>
        <begin position="82"/>
        <end position="120"/>
    </location>
</feature>
<dbReference type="Proteomes" id="UP000789405">
    <property type="component" value="Unassembled WGS sequence"/>
</dbReference>
<feature type="region of interest" description="Disordered" evidence="3">
    <location>
        <begin position="328"/>
        <end position="461"/>
    </location>
</feature>
<keyword evidence="1 2" id="KW-0238">DNA-binding</keyword>
<evidence type="ECO:0000256" key="2">
    <source>
        <dbReference type="PROSITE-ProRule" id="PRU00267"/>
    </source>
</evidence>
<feature type="compositionally biased region" description="Polar residues" evidence="3">
    <location>
        <begin position="514"/>
        <end position="540"/>
    </location>
</feature>
<feature type="compositionally biased region" description="Polar residues" evidence="3">
    <location>
        <begin position="647"/>
        <end position="657"/>
    </location>
</feature>
<dbReference type="EMBL" id="CAJVPY010003287">
    <property type="protein sequence ID" value="CAG8587546.1"/>
    <property type="molecule type" value="Genomic_DNA"/>
</dbReference>
<feature type="domain" description="HMG box" evidence="4">
    <location>
        <begin position="889"/>
        <end position="957"/>
    </location>
</feature>
<feature type="compositionally biased region" description="Low complexity" evidence="3">
    <location>
        <begin position="383"/>
        <end position="416"/>
    </location>
</feature>
<feature type="region of interest" description="Disordered" evidence="3">
    <location>
        <begin position="637"/>
        <end position="751"/>
    </location>
</feature>
<dbReference type="GO" id="GO:0005634">
    <property type="term" value="C:nucleus"/>
    <property type="evidence" value="ECO:0007669"/>
    <property type="project" value="UniProtKB-UniRule"/>
</dbReference>
<keyword evidence="6" id="KW-1185">Reference proteome</keyword>
<feature type="compositionally biased region" description="Low complexity" evidence="3">
    <location>
        <begin position="188"/>
        <end position="203"/>
    </location>
</feature>
<evidence type="ECO:0000256" key="3">
    <source>
        <dbReference type="SAM" id="MobiDB-lite"/>
    </source>
</evidence>
<dbReference type="InterPro" id="IPR036910">
    <property type="entry name" value="HMG_box_dom_sf"/>
</dbReference>
<feature type="compositionally biased region" description="Low complexity" evidence="3">
    <location>
        <begin position="715"/>
        <end position="733"/>
    </location>
</feature>
<proteinExistence type="predicted"/>
<evidence type="ECO:0000313" key="6">
    <source>
        <dbReference type="Proteomes" id="UP000789405"/>
    </source>
</evidence>
<feature type="compositionally biased region" description="Polar residues" evidence="3">
    <location>
        <begin position="417"/>
        <end position="458"/>
    </location>
</feature>
<feature type="compositionally biased region" description="Low complexity" evidence="3">
    <location>
        <begin position="502"/>
        <end position="513"/>
    </location>
</feature>
<evidence type="ECO:0000259" key="4">
    <source>
        <dbReference type="PROSITE" id="PS50118"/>
    </source>
</evidence>
<dbReference type="Gene3D" id="1.10.30.10">
    <property type="entry name" value="High mobility group box domain"/>
    <property type="match status" value="3"/>
</dbReference>
<gene>
    <name evidence="5" type="ORF">DERYTH_LOCUS7001</name>
</gene>
<dbReference type="PROSITE" id="PS50118">
    <property type="entry name" value="HMG_BOX_2"/>
    <property type="match status" value="3"/>
</dbReference>
<feature type="region of interest" description="Disordered" evidence="3">
    <location>
        <begin position="138"/>
        <end position="203"/>
    </location>
</feature>
<feature type="compositionally biased region" description="Low complexity" evidence="3">
    <location>
        <begin position="82"/>
        <end position="93"/>
    </location>
</feature>
<accession>A0A9N9G7W4</accession>
<dbReference type="PANTHER" id="PTHR48112:SF22">
    <property type="entry name" value="MITOCHONDRIAL TRANSCRIPTION FACTOR A, ISOFORM B"/>
    <property type="match status" value="1"/>
</dbReference>
<dbReference type="GO" id="GO:0003677">
    <property type="term" value="F:DNA binding"/>
    <property type="evidence" value="ECO:0007669"/>
    <property type="project" value="UniProtKB-UniRule"/>
</dbReference>
<feature type="region of interest" description="Disordered" evidence="3">
    <location>
        <begin position="1"/>
        <end position="32"/>
    </location>
</feature>
<dbReference type="PANTHER" id="PTHR48112">
    <property type="entry name" value="HIGH MOBILITY GROUP PROTEIN DSP1"/>
    <property type="match status" value="1"/>
</dbReference>
<feature type="compositionally biased region" description="Basic residues" evidence="3">
    <location>
        <begin position="876"/>
        <end position="888"/>
    </location>
</feature>
<evidence type="ECO:0000313" key="5">
    <source>
        <dbReference type="EMBL" id="CAG8587546.1"/>
    </source>
</evidence>
<feature type="DNA-binding region" description="HMG box" evidence="2">
    <location>
        <begin position="564"/>
        <end position="632"/>
    </location>
</feature>
<name>A0A9N9G7W4_9GLOM</name>
<reference evidence="5" key="1">
    <citation type="submission" date="2021-06" db="EMBL/GenBank/DDBJ databases">
        <authorList>
            <person name="Kallberg Y."/>
            <person name="Tangrot J."/>
            <person name="Rosling A."/>
        </authorList>
    </citation>
    <scope>NUCLEOTIDE SEQUENCE</scope>
    <source>
        <strain evidence="5">MA453B</strain>
    </source>
</reference>
<feature type="compositionally biased region" description="Polar residues" evidence="3">
    <location>
        <begin position="666"/>
        <end position="714"/>
    </location>
</feature>
<feature type="domain" description="HMG box" evidence="4">
    <location>
        <begin position="751"/>
        <end position="819"/>
    </location>
</feature>
<sequence length="964" mass="106136">MYNRYQSNQPTPNTQRNNYPAYGQTFQPPQPQQTPAVLHAGLPTHGATASQFNAFTPLSNYGSRFSADLRAGYGAAHISSHQSQIQQQTQQQHLSWQNKNWSADLSTSGGTNSQASHGGNMMTGNLYGTGGASGSNANSSLYGGDDHTYQSHSTIGGHTPQPSMAASLSAFHTSPTPASQQPHNTAHNNSMLSLPNPNSSSSVTSSLLRQQMYPTMDTMSSITGMGGSLGVSGFPRHDANLSQFTVVDDAQTDIDADALMDNQMVTTTLASNTPNSINSITNSATVSPSVNGSISTPKRQSTDTSNLYGTSSISRNATIYNNSLNSYVMSGQPGQQQQSYTAQQQQQSHTTPQQQQSYTAQQAAQRYNSQDSFISPNVVSGYSSQQTTSSNVQQPQQFQQQHQQQIQQQQLQNHQQTTRSPYQNYNTTSPNIAAQQQQSIHNRSSISQNPTPMKSSPLITKPAIPKSTMISSGVPAQHVQQLQSQQQSQQMARNTIAGGNTPSQQQQPSSFPQTNVAAQAKPSKNTPVNTTPTQLPKTTPSLPPQDVKNQDISSNISQSKDQKPKRPMNAFIIFSSERRPELQKNDPNMQTAQVSKILGEEWQNMDSTRKDHYNERARQLKEEFKQSNPDFVYTRRGTAAATKKRGSTSSATPTVKSPDTIAVPPQATNVPIPNGSVNGVTSHNSNNVYTSPHQHTPAPSSTPTQQQRSTPVAATQQTQSTTTPQPQLRTPQTIGSTSTTPVSSARRDRKLRRPMNAFLIFNKEMRPKVLEMNPNMSVAEISKTIGENWRNMSEDERERYLQKARDLKSEFHESHPDFVYTRRSKAELIAAGHHSYSKKRSFPQNENSDTDEEPRSSHGNNPRDGSPATSPQKDPRGRKKKRSRHPTAPKHPMSGFLFYALEMRPHVAEQNPGSTVGPISKIIAGHWKNLTPEQRAPWEKKASDDKARYAREMEQYLQSQKDDE</sequence>
<dbReference type="Pfam" id="PF00505">
    <property type="entry name" value="HMG_box"/>
    <property type="match status" value="3"/>
</dbReference>
<keyword evidence="2" id="KW-0539">Nucleus</keyword>
<dbReference type="OrthoDB" id="1919336at2759"/>
<protein>
    <submittedName>
        <fullName evidence="5">22315_t:CDS:1</fullName>
    </submittedName>
</protein>
<evidence type="ECO:0000256" key="1">
    <source>
        <dbReference type="ARBA" id="ARBA00023125"/>
    </source>
</evidence>